<evidence type="ECO:0000313" key="4">
    <source>
        <dbReference type="EMBL" id="SIN66008.1"/>
    </source>
</evidence>
<feature type="repeat" description="TPR" evidence="3">
    <location>
        <begin position="203"/>
        <end position="236"/>
    </location>
</feature>
<organism evidence="4 5">
    <name type="scientific">Chitinophaga niabensis</name>
    <dbReference type="NCBI Taxonomy" id="536979"/>
    <lineage>
        <taxon>Bacteria</taxon>
        <taxon>Pseudomonadati</taxon>
        <taxon>Bacteroidota</taxon>
        <taxon>Chitinophagia</taxon>
        <taxon>Chitinophagales</taxon>
        <taxon>Chitinophagaceae</taxon>
        <taxon>Chitinophaga</taxon>
    </lineage>
</organism>
<dbReference type="AlphaFoldDB" id="A0A1N6D5A8"/>
<protein>
    <submittedName>
        <fullName evidence="4">TPR repeat-containing protein</fullName>
    </submittedName>
</protein>
<dbReference type="PROSITE" id="PS50005">
    <property type="entry name" value="TPR"/>
    <property type="match status" value="2"/>
</dbReference>
<dbReference type="InterPro" id="IPR019734">
    <property type="entry name" value="TPR_rpt"/>
</dbReference>
<dbReference type="SUPFAM" id="SSF48452">
    <property type="entry name" value="TPR-like"/>
    <property type="match status" value="1"/>
</dbReference>
<accession>A0A1N6D5A8</accession>
<keyword evidence="5" id="KW-1185">Reference proteome</keyword>
<dbReference type="SMART" id="SM00028">
    <property type="entry name" value="TPR"/>
    <property type="match status" value="4"/>
</dbReference>
<dbReference type="EMBL" id="FSRA01000001">
    <property type="protein sequence ID" value="SIN66008.1"/>
    <property type="molecule type" value="Genomic_DNA"/>
</dbReference>
<dbReference type="RefSeq" id="WP_074237408.1">
    <property type="nucleotide sequence ID" value="NZ_FSRA01000001.1"/>
</dbReference>
<sequence>MEGRFFTQEQFIKQFNEEVLWAAAVYDRLIKSGFQEYALGEFDFLFVSDQREKLEKFSAFLTATYGSKIGEIGEKDGMPGFTGISPLFPIDQDNLLAWGIDLYFKGFEFDCRLDGYGTFAGPDNKEFPNLEPSQLAYYFDLGISSYNNRNYGASIINFTSAIKIFPENANTWYSRAIAKEAIFLTAKAREDYDKAIELAPTFKEAYINRAVNKSEAEDYTGAIADFNKAIELDANNAAVYFNRGNTKYTLGDRDGAIEDWKKAQALGADYAADRLKELE</sequence>
<evidence type="ECO:0000256" key="2">
    <source>
        <dbReference type="ARBA" id="ARBA00022803"/>
    </source>
</evidence>
<feature type="repeat" description="TPR" evidence="3">
    <location>
        <begin position="237"/>
        <end position="270"/>
    </location>
</feature>
<evidence type="ECO:0000256" key="3">
    <source>
        <dbReference type="PROSITE-ProRule" id="PRU00339"/>
    </source>
</evidence>
<evidence type="ECO:0000256" key="1">
    <source>
        <dbReference type="ARBA" id="ARBA00022737"/>
    </source>
</evidence>
<evidence type="ECO:0000313" key="5">
    <source>
        <dbReference type="Proteomes" id="UP000185003"/>
    </source>
</evidence>
<dbReference type="PANTHER" id="PTHR44858">
    <property type="entry name" value="TETRATRICOPEPTIDE REPEAT PROTEIN 6"/>
    <property type="match status" value="1"/>
</dbReference>
<gene>
    <name evidence="4" type="ORF">SAMN04488055_0299</name>
</gene>
<reference evidence="4 5" key="1">
    <citation type="submission" date="2016-11" db="EMBL/GenBank/DDBJ databases">
        <authorList>
            <person name="Jaros S."/>
            <person name="Januszkiewicz K."/>
            <person name="Wedrychowicz H."/>
        </authorList>
    </citation>
    <scope>NUCLEOTIDE SEQUENCE [LARGE SCALE GENOMIC DNA]</scope>
    <source>
        <strain evidence="4 5">DSM 24787</strain>
    </source>
</reference>
<dbReference type="InterPro" id="IPR050498">
    <property type="entry name" value="Ycf3"/>
</dbReference>
<keyword evidence="2 3" id="KW-0802">TPR repeat</keyword>
<dbReference type="Pfam" id="PF13414">
    <property type="entry name" value="TPR_11"/>
    <property type="match status" value="1"/>
</dbReference>
<dbReference type="InterPro" id="IPR011990">
    <property type="entry name" value="TPR-like_helical_dom_sf"/>
</dbReference>
<keyword evidence="1" id="KW-0677">Repeat</keyword>
<dbReference type="Proteomes" id="UP000185003">
    <property type="component" value="Unassembled WGS sequence"/>
</dbReference>
<proteinExistence type="predicted"/>
<name>A0A1N6D5A8_9BACT</name>
<dbReference type="PANTHER" id="PTHR44858:SF1">
    <property type="entry name" value="UDP-N-ACETYLGLUCOSAMINE--PEPTIDE N-ACETYLGLUCOSAMINYLTRANSFERASE SPINDLY-RELATED"/>
    <property type="match status" value="1"/>
</dbReference>
<dbReference type="Gene3D" id="1.25.40.10">
    <property type="entry name" value="Tetratricopeptide repeat domain"/>
    <property type="match status" value="2"/>
</dbReference>
<dbReference type="STRING" id="536979.SAMN04488055_0299"/>
<dbReference type="OrthoDB" id="9811837at2"/>